<dbReference type="EMBL" id="VSSQ01033013">
    <property type="protein sequence ID" value="MPM84479.1"/>
    <property type="molecule type" value="Genomic_DNA"/>
</dbReference>
<evidence type="ECO:0000313" key="1">
    <source>
        <dbReference type="EMBL" id="MPM84479.1"/>
    </source>
</evidence>
<gene>
    <name evidence="1" type="ORF">SDC9_131551</name>
</gene>
<proteinExistence type="predicted"/>
<dbReference type="AlphaFoldDB" id="A0A645D5J1"/>
<reference evidence="1" key="1">
    <citation type="submission" date="2019-08" db="EMBL/GenBank/DDBJ databases">
        <authorList>
            <person name="Kucharzyk K."/>
            <person name="Murdoch R.W."/>
            <person name="Higgins S."/>
            <person name="Loffler F."/>
        </authorList>
    </citation>
    <scope>NUCLEOTIDE SEQUENCE</scope>
</reference>
<organism evidence="1">
    <name type="scientific">bioreactor metagenome</name>
    <dbReference type="NCBI Taxonomy" id="1076179"/>
    <lineage>
        <taxon>unclassified sequences</taxon>
        <taxon>metagenomes</taxon>
        <taxon>ecological metagenomes</taxon>
    </lineage>
</organism>
<accession>A0A645D5J1</accession>
<comment type="caution">
    <text evidence="1">The sequence shown here is derived from an EMBL/GenBank/DDBJ whole genome shotgun (WGS) entry which is preliminary data.</text>
</comment>
<sequence length="93" mass="10108">MRFFSTMTMTTSANKIKENLPGVLIFSARLTAMGETKISNRAPIDPPMADPMVAWPMAFAPRPLRIIGYPSIQVISAEGAPGMLMVIAVMLPE</sequence>
<name>A0A645D5J1_9ZZZZ</name>
<protein>
    <submittedName>
        <fullName evidence="1">Uncharacterized protein</fullName>
    </submittedName>
</protein>